<protein>
    <recommendedName>
        <fullName evidence="4">Mucin-7</fullName>
    </recommendedName>
</protein>
<organism evidence="2 3">
    <name type="scientific">Neofusicoccum ribis</name>
    <dbReference type="NCBI Taxonomy" id="45134"/>
    <lineage>
        <taxon>Eukaryota</taxon>
        <taxon>Fungi</taxon>
        <taxon>Dikarya</taxon>
        <taxon>Ascomycota</taxon>
        <taxon>Pezizomycotina</taxon>
        <taxon>Dothideomycetes</taxon>
        <taxon>Dothideomycetes incertae sedis</taxon>
        <taxon>Botryosphaeriales</taxon>
        <taxon>Botryosphaeriaceae</taxon>
        <taxon>Neofusicoccum</taxon>
    </lineage>
</organism>
<feature type="region of interest" description="Disordered" evidence="1">
    <location>
        <begin position="718"/>
        <end position="740"/>
    </location>
</feature>
<reference evidence="2 3" key="1">
    <citation type="submission" date="2024-02" db="EMBL/GenBank/DDBJ databases">
        <title>De novo assembly and annotation of 12 fungi associated with fruit tree decline syndrome in Ontario, Canada.</title>
        <authorList>
            <person name="Sulman M."/>
            <person name="Ellouze W."/>
            <person name="Ilyukhin E."/>
        </authorList>
    </citation>
    <scope>NUCLEOTIDE SEQUENCE [LARGE SCALE GENOMIC DNA]</scope>
    <source>
        <strain evidence="2 3">M1-105</strain>
    </source>
</reference>
<keyword evidence="3" id="KW-1185">Reference proteome</keyword>
<feature type="compositionally biased region" description="Low complexity" evidence="1">
    <location>
        <begin position="402"/>
        <end position="414"/>
    </location>
</feature>
<feature type="compositionally biased region" description="Basic and acidic residues" evidence="1">
    <location>
        <begin position="556"/>
        <end position="566"/>
    </location>
</feature>
<evidence type="ECO:0000313" key="2">
    <source>
        <dbReference type="EMBL" id="KAL1634346.1"/>
    </source>
</evidence>
<dbReference type="EMBL" id="JAJVDC020000016">
    <property type="protein sequence ID" value="KAL1634346.1"/>
    <property type="molecule type" value="Genomic_DNA"/>
</dbReference>
<feature type="compositionally biased region" description="Acidic residues" evidence="1">
    <location>
        <begin position="632"/>
        <end position="642"/>
    </location>
</feature>
<comment type="caution">
    <text evidence="2">The sequence shown here is derived from an EMBL/GenBank/DDBJ whole genome shotgun (WGS) entry which is preliminary data.</text>
</comment>
<feature type="compositionally biased region" description="Basic and acidic residues" evidence="1">
    <location>
        <begin position="591"/>
        <end position="615"/>
    </location>
</feature>
<feature type="compositionally biased region" description="Basic and acidic residues" evidence="1">
    <location>
        <begin position="195"/>
        <end position="231"/>
    </location>
</feature>
<feature type="compositionally biased region" description="Basic and acidic residues" evidence="1">
    <location>
        <begin position="22"/>
        <end position="34"/>
    </location>
</feature>
<feature type="compositionally biased region" description="Basic and acidic residues" evidence="1">
    <location>
        <begin position="323"/>
        <end position="337"/>
    </location>
</feature>
<proteinExistence type="predicted"/>
<feature type="compositionally biased region" description="Low complexity" evidence="1">
    <location>
        <begin position="79"/>
        <end position="92"/>
    </location>
</feature>
<feature type="compositionally biased region" description="Polar residues" evidence="1">
    <location>
        <begin position="654"/>
        <end position="665"/>
    </location>
</feature>
<feature type="region of interest" description="Disordered" evidence="1">
    <location>
        <begin position="1"/>
        <end position="681"/>
    </location>
</feature>
<evidence type="ECO:0000256" key="1">
    <source>
        <dbReference type="SAM" id="MobiDB-lite"/>
    </source>
</evidence>
<feature type="compositionally biased region" description="Low complexity" evidence="1">
    <location>
        <begin position="377"/>
        <end position="391"/>
    </location>
</feature>
<feature type="compositionally biased region" description="Low complexity" evidence="1">
    <location>
        <begin position="478"/>
        <end position="501"/>
    </location>
</feature>
<feature type="compositionally biased region" description="Low complexity" evidence="1">
    <location>
        <begin position="35"/>
        <end position="54"/>
    </location>
</feature>
<feature type="compositionally biased region" description="Basic and acidic residues" evidence="1">
    <location>
        <begin position="118"/>
        <end position="130"/>
    </location>
</feature>
<evidence type="ECO:0000313" key="3">
    <source>
        <dbReference type="Proteomes" id="UP001521116"/>
    </source>
</evidence>
<dbReference type="Proteomes" id="UP001521116">
    <property type="component" value="Unassembled WGS sequence"/>
</dbReference>
<accession>A0ABR3T4X2</accession>
<evidence type="ECO:0008006" key="4">
    <source>
        <dbReference type="Google" id="ProtNLM"/>
    </source>
</evidence>
<name>A0ABR3T4X2_9PEZI</name>
<feature type="compositionally biased region" description="Basic and acidic residues" evidence="1">
    <location>
        <begin position="352"/>
        <end position="363"/>
    </location>
</feature>
<sequence length="755" mass="79241">MTSSQLPGGGGVRSLRAMFESSHPERSASPELRGRSPTPGSSSVRSSESNSRPTSKVRASFISVGPFDPPTSMPGENGVESPAVESPAVASSFDGDLIASPPPEASTAAHRRGSMSLDPHRDSDVLDEVRTTVSNEAEQRRASVDIQETVPEQAVLTGPTNTPFPEIKEDEAMGNFVNNEGNKLQDPELSTIPGPKEDATKENAQKAVEEAAEGLKRVELVAEERKSESAKESAAADDAPAPAPPAEDAKEELLIPIEEPTMAQPDKKVDVEDESAVLKPADPKEESAVSKGEALPPPVEELQPLGATAEKPAAEEPAPVPEPKVEEKVEPQPEEKSNGASEPAPAPQSPEKQAEPVKIEEPKPSGAKSPVPPKTPTSPIASPKSTTSKTSSAREPAKRASRTSLKSATSTASKPRTSSRPAAERKKDITHTSPPFTKPRPKSPTRPAKLPSHLTQPTAASAAKREAEKAEEKKAAARPKTTTPRAPAVASKTTTAAASKTGADHAKKAGSRPSLPAQSTTKRPESRTARPSMGAKAPDDSFLARMMRPTAASASKTHEKKDDVKSPPRRTTSVKTKQANGDGVATKAKKKVVEGIDKAKEKVLDKDIAEKKEEDSSAPTLEPAAPIIEKPAEEEQAAEEEEGKSTPPQGAETPVQSGETMTQTPAGIEGGIRQPQPFDPTAIAASTPRALRSFSTSSSMTAYSSASTSFTTSTAATSVIGTPVPSGGTSTRDSSVAADKRRSRISNLVAFFEQK</sequence>
<feature type="compositionally biased region" description="Polar residues" evidence="1">
    <location>
        <begin position="569"/>
        <end position="579"/>
    </location>
</feature>
<feature type="compositionally biased region" description="Basic and acidic residues" evidence="1">
    <location>
        <begin position="463"/>
        <end position="475"/>
    </location>
</feature>
<gene>
    <name evidence="2" type="ORF">SLS56_002356</name>
</gene>